<protein>
    <submittedName>
        <fullName evidence="1">Flagellar operon protein</fullName>
    </submittedName>
</protein>
<gene>
    <name evidence="1" type="ORF">ERICIII_02738</name>
    <name evidence="2" type="ORF">ERICV_02379</name>
</gene>
<evidence type="ECO:0000313" key="3">
    <source>
        <dbReference type="Proteomes" id="UP000239833"/>
    </source>
</evidence>
<reference evidence="1 4" key="2">
    <citation type="journal article" date="2020" name="Int. J. Med. Microbiol.">
        <title>Discovery of Paenibacillus larvae ERIC V: Phenotypic and genomic comparison to genotypes ERIC I-IV reveal different inventories of virulence factors which correlate with epidemiological prevalences of American Foulbrood.</title>
        <authorList>
            <person name="Beims H."/>
            <person name="Bunk B."/>
            <person name="Erler S."/>
            <person name="Mohr K.I."/>
            <person name="Sproer C."/>
            <person name="Pradella S."/>
            <person name="Gunther G."/>
            <person name="Rohde M."/>
            <person name="von der Ohe W."/>
            <person name="Steinert M."/>
        </authorList>
    </citation>
    <scope>NUCLEOTIDE SEQUENCE</scope>
    <source>
        <strain evidence="1">Eric_III</strain>
        <strain evidence="2">Eric_V</strain>
    </source>
</reference>
<keyword evidence="1" id="KW-0966">Cell projection</keyword>
<dbReference type="RefSeq" id="WP_023484724.1">
    <property type="nucleotide sequence ID" value="NZ_CP019651.1"/>
</dbReference>
<evidence type="ECO:0000313" key="1">
    <source>
        <dbReference type="EMBL" id="AVF26874.1"/>
    </source>
</evidence>
<dbReference type="AlphaFoldDB" id="A0A2L1U1U7"/>
<dbReference type="EMBL" id="CP019655">
    <property type="protein sequence ID" value="AVF26874.1"/>
    <property type="molecule type" value="Genomic_DNA"/>
</dbReference>
<dbReference type="STRING" id="147375.BXP28_03580"/>
<dbReference type="EMBL" id="CP019717">
    <property type="protein sequence ID" value="QHZ51522.1"/>
    <property type="molecule type" value="Genomic_DNA"/>
</dbReference>
<dbReference type="GeneID" id="64219397"/>
<keyword evidence="1" id="KW-0969">Cilium</keyword>
<dbReference type="InterPro" id="IPR013367">
    <property type="entry name" value="Flagellar_put"/>
</dbReference>
<evidence type="ECO:0000313" key="4">
    <source>
        <dbReference type="Proteomes" id="UP000464330"/>
    </source>
</evidence>
<accession>A0A2L1U1U7</accession>
<reference evidence="3" key="1">
    <citation type="submission" date="2017-02" db="EMBL/GenBank/DDBJ databases">
        <title>Delineation of Paenibacillus larvae strains originating from foulbrood outbreaks.</title>
        <authorList>
            <person name="Beims H."/>
            <person name="Bunk B."/>
            <person name="Sproeer C."/>
            <person name="Mohr K.I."/>
            <person name="Pradella S."/>
            <person name="Guenther G."/>
            <person name="Rohde M."/>
            <person name="von der Ohe W."/>
            <person name="Steinert M."/>
        </authorList>
    </citation>
    <scope>NUCLEOTIDE SEQUENCE [LARGE SCALE GENOMIC DNA]</scope>
    <source>
        <strain evidence="3">Eric_III</strain>
    </source>
</reference>
<proteinExistence type="predicted"/>
<dbReference type="NCBIfam" id="TIGR02530">
    <property type="entry name" value="flg_new"/>
    <property type="match status" value="1"/>
</dbReference>
<accession>A0A8B6WVD3</accession>
<sequence>MTDRIHAGQFFHKRIIPASGRTASASTRDYDNPPASSFQQFLQQNLVTFSHHAEMRFKQRGIVLTPEQLSRLDKAMDKAATKGAKNSLMMLDGTALIVNVPNKTVVTAMDATSMKDRMFTKIDSAIIIS</sequence>
<evidence type="ECO:0000313" key="2">
    <source>
        <dbReference type="EMBL" id="QHZ51522.1"/>
    </source>
</evidence>
<dbReference type="Pfam" id="PF12611">
    <property type="entry name" value="Flagellar_put"/>
    <property type="match status" value="1"/>
</dbReference>
<organism evidence="1 3">
    <name type="scientific">Paenibacillus larvae subsp. larvae</name>
    <dbReference type="NCBI Taxonomy" id="147375"/>
    <lineage>
        <taxon>Bacteria</taxon>
        <taxon>Bacillati</taxon>
        <taxon>Bacillota</taxon>
        <taxon>Bacilli</taxon>
        <taxon>Bacillales</taxon>
        <taxon>Paenibacillaceae</taxon>
        <taxon>Paenibacillus</taxon>
    </lineage>
</organism>
<keyword evidence="1" id="KW-0282">Flagellum</keyword>
<dbReference type="Proteomes" id="UP000239833">
    <property type="component" value="Chromosome"/>
</dbReference>
<name>A0A2L1U1U7_9BACL</name>
<dbReference type="Proteomes" id="UP000464330">
    <property type="component" value="Chromosome"/>
</dbReference>
<accession>A0A6C0QS35</accession>